<dbReference type="Gene3D" id="3.40.720.10">
    <property type="entry name" value="Alkaline Phosphatase, subunit A"/>
    <property type="match status" value="1"/>
</dbReference>
<keyword evidence="9" id="KW-1185">Reference proteome</keyword>
<protein>
    <submittedName>
        <fullName evidence="8">Homoserine kinase</fullName>
    </submittedName>
</protein>
<evidence type="ECO:0000313" key="9">
    <source>
        <dbReference type="Proteomes" id="UP001144256"/>
    </source>
</evidence>
<dbReference type="InterPro" id="IPR042253">
    <property type="entry name" value="Pglycerate_mutase_ApgM_sf"/>
</dbReference>
<dbReference type="RefSeq" id="WP_281816680.1">
    <property type="nucleotide sequence ID" value="NZ_BRLB01000009.1"/>
</dbReference>
<comment type="function">
    <text evidence="2">Catalyzes the interconversion of 2-phosphoglycerate and 3-phosphoglycerate.</text>
</comment>
<dbReference type="SUPFAM" id="SSF53649">
    <property type="entry name" value="Alkaline phosphatase-like"/>
    <property type="match status" value="1"/>
</dbReference>
<dbReference type="NCBIfam" id="TIGR00306">
    <property type="entry name" value="apgM"/>
    <property type="match status" value="1"/>
</dbReference>
<reference evidence="8" key="1">
    <citation type="submission" date="2022-06" db="EMBL/GenBank/DDBJ databases">
        <title>Vallitalea longa sp. nov., an anaerobic bacterium isolated from marine sediment.</title>
        <authorList>
            <person name="Hirano S."/>
            <person name="Terahara T."/>
            <person name="Mori K."/>
            <person name="Hamada M."/>
            <person name="Matsumoto R."/>
            <person name="Kobayashi T."/>
        </authorList>
    </citation>
    <scope>NUCLEOTIDE SEQUENCE</scope>
    <source>
        <strain evidence="8">SH18-1</strain>
    </source>
</reference>
<gene>
    <name evidence="8" type="ORF">SH1V18_29550</name>
</gene>
<dbReference type="InterPro" id="IPR004456">
    <property type="entry name" value="Pglycerate_mutase_ApgM"/>
</dbReference>
<dbReference type="GO" id="GO:0046872">
    <property type="term" value="F:metal ion binding"/>
    <property type="evidence" value="ECO:0007669"/>
    <property type="project" value="InterPro"/>
</dbReference>
<name>A0A9W5YAP2_9FIRM</name>
<accession>A0A9W5YAP2</accession>
<evidence type="ECO:0000256" key="5">
    <source>
        <dbReference type="ARBA" id="ARBA00023152"/>
    </source>
</evidence>
<dbReference type="Pfam" id="PF01676">
    <property type="entry name" value="Metalloenzyme"/>
    <property type="match status" value="1"/>
</dbReference>
<keyword evidence="8" id="KW-0808">Transferase</keyword>
<comment type="similarity">
    <text evidence="4">Belongs to the BPG-independent phosphoglycerate mutase family. A-PGAM subfamily.</text>
</comment>
<evidence type="ECO:0000256" key="2">
    <source>
        <dbReference type="ARBA" id="ARBA00002315"/>
    </source>
</evidence>
<evidence type="ECO:0000256" key="6">
    <source>
        <dbReference type="ARBA" id="ARBA00023235"/>
    </source>
</evidence>
<dbReference type="CDD" id="cd16011">
    <property type="entry name" value="iPGM_like"/>
    <property type="match status" value="1"/>
</dbReference>
<dbReference type="AlphaFoldDB" id="A0A9W5YAP2"/>
<dbReference type="NCBIfam" id="TIGR02535">
    <property type="entry name" value="hyp_Hser_kinase"/>
    <property type="match status" value="1"/>
</dbReference>
<dbReference type="InterPro" id="IPR017850">
    <property type="entry name" value="Alkaline_phosphatase_core_sf"/>
</dbReference>
<dbReference type="InterPro" id="IPR006124">
    <property type="entry name" value="Metalloenzyme"/>
</dbReference>
<dbReference type="NCBIfam" id="NF003242">
    <property type="entry name" value="PRK04200.1"/>
    <property type="match status" value="1"/>
</dbReference>
<dbReference type="PANTHER" id="PTHR31209:SF4">
    <property type="entry name" value="2,3-BISPHOSPHOGLYCERATE-INDEPENDENT PHOSPHOGLYCERATE MUTASE"/>
    <property type="match status" value="1"/>
</dbReference>
<evidence type="ECO:0000256" key="1">
    <source>
        <dbReference type="ARBA" id="ARBA00000370"/>
    </source>
</evidence>
<keyword evidence="6" id="KW-0413">Isomerase</keyword>
<dbReference type="EMBL" id="BRLB01000009">
    <property type="protein sequence ID" value="GKX30475.1"/>
    <property type="molecule type" value="Genomic_DNA"/>
</dbReference>
<dbReference type="GO" id="GO:0006096">
    <property type="term" value="P:glycolytic process"/>
    <property type="evidence" value="ECO:0007669"/>
    <property type="project" value="UniProtKB-KW"/>
</dbReference>
<dbReference type="PIRSF" id="PIRSF006392">
    <property type="entry name" value="IPGAM_arch"/>
    <property type="match status" value="1"/>
</dbReference>
<dbReference type="Pfam" id="PF10143">
    <property type="entry name" value="PhosphMutase"/>
    <property type="match status" value="1"/>
</dbReference>
<comment type="catalytic activity">
    <reaction evidence="1">
        <text>(2R)-2-phosphoglycerate = (2R)-3-phosphoglycerate</text>
        <dbReference type="Rhea" id="RHEA:15901"/>
        <dbReference type="ChEBI" id="CHEBI:58272"/>
        <dbReference type="ChEBI" id="CHEBI:58289"/>
        <dbReference type="EC" id="5.4.2.12"/>
    </reaction>
</comment>
<dbReference type="GO" id="GO:0004619">
    <property type="term" value="F:phosphoglycerate mutase activity"/>
    <property type="evidence" value="ECO:0007669"/>
    <property type="project" value="UniProtKB-EC"/>
</dbReference>
<evidence type="ECO:0000259" key="7">
    <source>
        <dbReference type="Pfam" id="PF01676"/>
    </source>
</evidence>
<sequence>MKYVVILGDGMADEPVKQLGNKTPLQVANKINIDSLAKYSEIGLVKTIPDGLTPGSDTANLSVLGYDPQKYYTGRSPLEALSIGANMEEGDVSFRCNLVTLSEEGSYEDKTIIDHSSDEITTEEADELVKYLEKYLGNDKIMFYSGTSYRHAIIWHGGSTDVNLTPPHDILERNIKDYLPKGTNSDKIEQMMKLSYELLKEHPINIKRKEKGLRPANSIWIWGEGTKPSLNSFYDKYHKKGAMISAVDLLKGIAIAADMKNIEVEGVTGNINTNFEGKAKAAVEVLKSGEDFVYVHMEAPDECGHRGEIDNKVKSIELIDQKVVRYIKEELDNIKEDYKILILPDHPTPLAIRTHTNKPVPYLIYDSSNLIESDAEYNEESCKTTGNVFIKGHELMDYFLK</sequence>
<organism evidence="8 9">
    <name type="scientific">Vallitalea longa</name>
    <dbReference type="NCBI Taxonomy" id="2936439"/>
    <lineage>
        <taxon>Bacteria</taxon>
        <taxon>Bacillati</taxon>
        <taxon>Bacillota</taxon>
        <taxon>Clostridia</taxon>
        <taxon>Lachnospirales</taxon>
        <taxon>Vallitaleaceae</taxon>
        <taxon>Vallitalea</taxon>
    </lineage>
</organism>
<dbReference type="PANTHER" id="PTHR31209">
    <property type="entry name" value="COFACTOR-INDEPENDENT PHOSPHOGLYCERATE MUTASE"/>
    <property type="match status" value="1"/>
</dbReference>
<keyword evidence="5" id="KW-0324">Glycolysis</keyword>
<evidence type="ECO:0000256" key="3">
    <source>
        <dbReference type="ARBA" id="ARBA00004921"/>
    </source>
</evidence>
<feature type="domain" description="Metalloenzyme" evidence="7">
    <location>
        <begin position="1"/>
        <end position="397"/>
    </location>
</feature>
<comment type="pathway">
    <text evidence="3">Carbohydrate degradation.</text>
</comment>
<evidence type="ECO:0000256" key="4">
    <source>
        <dbReference type="ARBA" id="ARBA00005524"/>
    </source>
</evidence>
<dbReference type="Gene3D" id="3.30.70.2130">
    <property type="entry name" value="Metalloenzyme domain"/>
    <property type="match status" value="1"/>
</dbReference>
<evidence type="ECO:0000313" key="8">
    <source>
        <dbReference type="EMBL" id="GKX30475.1"/>
    </source>
</evidence>
<proteinExistence type="inferred from homology"/>
<dbReference type="GO" id="GO:0016301">
    <property type="term" value="F:kinase activity"/>
    <property type="evidence" value="ECO:0007669"/>
    <property type="project" value="UniProtKB-KW"/>
</dbReference>
<keyword evidence="8" id="KW-0418">Kinase</keyword>
<comment type="caution">
    <text evidence="8">The sequence shown here is derived from an EMBL/GenBank/DDBJ whole genome shotgun (WGS) entry which is preliminary data.</text>
</comment>
<dbReference type="InterPro" id="IPR023665">
    <property type="entry name" value="ApgAM_prokaryotes"/>
</dbReference>
<dbReference type="Proteomes" id="UP001144256">
    <property type="component" value="Unassembled WGS sequence"/>
</dbReference>